<dbReference type="InterPro" id="IPR043502">
    <property type="entry name" value="DNA/RNA_pol_sf"/>
</dbReference>
<comment type="caution">
    <text evidence="1">The sequence shown here is derived from an EMBL/GenBank/DDBJ whole genome shotgun (WGS) entry which is preliminary data.</text>
</comment>
<gene>
    <name evidence="1" type="ORF">ACH5RR_007360</name>
</gene>
<dbReference type="InterPro" id="IPR051320">
    <property type="entry name" value="Viral_Replic_Matur_Polypro"/>
</dbReference>
<dbReference type="PANTHER" id="PTHR33064:SF39">
    <property type="match status" value="1"/>
</dbReference>
<sequence>MVERFLEVFIDDFSVFGFDFDKCLHHLSLVLQRCRGKNLVLNWKKCHLIVRKGIVLGHVVSHKGIEVDKANIDLIAHLPHPKIVREVRAFLGHAGFYGRFIKDFSKVSRPLCNLVSKDIAFVFNYNCGRAFEK</sequence>
<dbReference type="PANTHER" id="PTHR33064">
    <property type="entry name" value="POL PROTEIN"/>
    <property type="match status" value="1"/>
</dbReference>
<name>A0ABD3AS15_9GENT</name>
<dbReference type="InterPro" id="IPR043128">
    <property type="entry name" value="Rev_trsase/Diguanyl_cyclase"/>
</dbReference>
<keyword evidence="2" id="KW-1185">Reference proteome</keyword>
<dbReference type="AlphaFoldDB" id="A0ABD3AS15"/>
<evidence type="ECO:0008006" key="3">
    <source>
        <dbReference type="Google" id="ProtNLM"/>
    </source>
</evidence>
<protein>
    <recommendedName>
        <fullName evidence="3">Reverse transcriptase</fullName>
    </recommendedName>
</protein>
<dbReference type="EMBL" id="JBJUIK010000003">
    <property type="protein sequence ID" value="KAL3533839.1"/>
    <property type="molecule type" value="Genomic_DNA"/>
</dbReference>
<evidence type="ECO:0000313" key="1">
    <source>
        <dbReference type="EMBL" id="KAL3533839.1"/>
    </source>
</evidence>
<dbReference type="Gene3D" id="3.30.70.270">
    <property type="match status" value="2"/>
</dbReference>
<organism evidence="1 2">
    <name type="scientific">Cinchona calisaya</name>
    <dbReference type="NCBI Taxonomy" id="153742"/>
    <lineage>
        <taxon>Eukaryota</taxon>
        <taxon>Viridiplantae</taxon>
        <taxon>Streptophyta</taxon>
        <taxon>Embryophyta</taxon>
        <taxon>Tracheophyta</taxon>
        <taxon>Spermatophyta</taxon>
        <taxon>Magnoliopsida</taxon>
        <taxon>eudicotyledons</taxon>
        <taxon>Gunneridae</taxon>
        <taxon>Pentapetalae</taxon>
        <taxon>asterids</taxon>
        <taxon>lamiids</taxon>
        <taxon>Gentianales</taxon>
        <taxon>Rubiaceae</taxon>
        <taxon>Cinchonoideae</taxon>
        <taxon>Cinchoneae</taxon>
        <taxon>Cinchona</taxon>
    </lineage>
</organism>
<reference evidence="1 2" key="1">
    <citation type="submission" date="2024-11" db="EMBL/GenBank/DDBJ databases">
        <title>A near-complete genome assembly of Cinchona calisaya.</title>
        <authorList>
            <person name="Lian D.C."/>
            <person name="Zhao X.W."/>
            <person name="Wei L."/>
        </authorList>
    </citation>
    <scope>NUCLEOTIDE SEQUENCE [LARGE SCALE GENOMIC DNA]</scope>
    <source>
        <tissue evidence="1">Nenye</tissue>
    </source>
</reference>
<dbReference type="Proteomes" id="UP001630127">
    <property type="component" value="Unassembled WGS sequence"/>
</dbReference>
<dbReference type="SUPFAM" id="SSF56672">
    <property type="entry name" value="DNA/RNA polymerases"/>
    <property type="match status" value="1"/>
</dbReference>
<proteinExistence type="predicted"/>
<evidence type="ECO:0000313" key="2">
    <source>
        <dbReference type="Proteomes" id="UP001630127"/>
    </source>
</evidence>
<accession>A0ABD3AS15</accession>